<feature type="non-terminal residue" evidence="1">
    <location>
        <position position="203"/>
    </location>
</feature>
<name>A0ACB8QTV1_9AGAM</name>
<gene>
    <name evidence="1" type="ORF">K488DRAFT_39283</name>
</gene>
<evidence type="ECO:0000313" key="2">
    <source>
        <dbReference type="Proteomes" id="UP000814128"/>
    </source>
</evidence>
<protein>
    <submittedName>
        <fullName evidence="1">Inositolphosphorylceramide synthase subunit Kei1-domain-containing protein</fullName>
    </submittedName>
</protein>
<dbReference type="Proteomes" id="UP000814128">
    <property type="component" value="Unassembled WGS sequence"/>
</dbReference>
<reference evidence="1" key="2">
    <citation type="journal article" date="2022" name="New Phytol.">
        <title>Evolutionary transition to the ectomycorrhizal habit in the genomes of a hyperdiverse lineage of mushroom-forming fungi.</title>
        <authorList>
            <person name="Looney B."/>
            <person name="Miyauchi S."/>
            <person name="Morin E."/>
            <person name="Drula E."/>
            <person name="Courty P.E."/>
            <person name="Kohler A."/>
            <person name="Kuo A."/>
            <person name="LaButti K."/>
            <person name="Pangilinan J."/>
            <person name="Lipzen A."/>
            <person name="Riley R."/>
            <person name="Andreopoulos W."/>
            <person name="He G."/>
            <person name="Johnson J."/>
            <person name="Nolan M."/>
            <person name="Tritt A."/>
            <person name="Barry K.W."/>
            <person name="Grigoriev I.V."/>
            <person name="Nagy L.G."/>
            <person name="Hibbett D."/>
            <person name="Henrissat B."/>
            <person name="Matheny P.B."/>
            <person name="Labbe J."/>
            <person name="Martin F.M."/>
        </authorList>
    </citation>
    <scope>NUCLEOTIDE SEQUENCE</scope>
    <source>
        <strain evidence="1">EC-137</strain>
    </source>
</reference>
<dbReference type="EMBL" id="MU273486">
    <property type="protein sequence ID" value="KAI0035319.1"/>
    <property type="molecule type" value="Genomic_DNA"/>
</dbReference>
<keyword evidence="2" id="KW-1185">Reference proteome</keyword>
<sequence length="203" mass="22678">MKLTVRLERVWPLSSFLAFLDLKTGATIVTLFAVLNKVAGVYGLLAVLTGAGGSLAQLSLYIYSAAALAALIWGLRAISDEDPKRALYFAHLFFADHILNTVWTVYFAVRWWVYTPHDGRRVANSPAQDQIVAGYIGEHIQLSDLERAAAAARVWEQEKNLALTILIAGWLVKFYFAALLYSYATHLRRGTYRSLPLSRSFPL</sequence>
<organism evidence="1 2">
    <name type="scientific">Vararia minispora EC-137</name>
    <dbReference type="NCBI Taxonomy" id="1314806"/>
    <lineage>
        <taxon>Eukaryota</taxon>
        <taxon>Fungi</taxon>
        <taxon>Dikarya</taxon>
        <taxon>Basidiomycota</taxon>
        <taxon>Agaricomycotina</taxon>
        <taxon>Agaricomycetes</taxon>
        <taxon>Russulales</taxon>
        <taxon>Lachnocladiaceae</taxon>
        <taxon>Vararia</taxon>
    </lineage>
</organism>
<evidence type="ECO:0000313" key="1">
    <source>
        <dbReference type="EMBL" id="KAI0035319.1"/>
    </source>
</evidence>
<reference evidence="1" key="1">
    <citation type="submission" date="2021-02" db="EMBL/GenBank/DDBJ databases">
        <authorList>
            <consortium name="DOE Joint Genome Institute"/>
            <person name="Ahrendt S."/>
            <person name="Looney B.P."/>
            <person name="Miyauchi S."/>
            <person name="Morin E."/>
            <person name="Drula E."/>
            <person name="Courty P.E."/>
            <person name="Chicoki N."/>
            <person name="Fauchery L."/>
            <person name="Kohler A."/>
            <person name="Kuo A."/>
            <person name="Labutti K."/>
            <person name="Pangilinan J."/>
            <person name="Lipzen A."/>
            <person name="Riley R."/>
            <person name="Andreopoulos W."/>
            <person name="He G."/>
            <person name="Johnson J."/>
            <person name="Barry K.W."/>
            <person name="Grigoriev I.V."/>
            <person name="Nagy L."/>
            <person name="Hibbett D."/>
            <person name="Henrissat B."/>
            <person name="Matheny P.B."/>
            <person name="Labbe J."/>
            <person name="Martin F."/>
        </authorList>
    </citation>
    <scope>NUCLEOTIDE SEQUENCE</scope>
    <source>
        <strain evidence="1">EC-137</strain>
    </source>
</reference>
<proteinExistence type="predicted"/>
<accession>A0ACB8QTV1</accession>
<comment type="caution">
    <text evidence="1">The sequence shown here is derived from an EMBL/GenBank/DDBJ whole genome shotgun (WGS) entry which is preliminary data.</text>
</comment>